<dbReference type="EMBL" id="JACBKZ010000006">
    <property type="protein sequence ID" value="KAF5947578.1"/>
    <property type="molecule type" value="Genomic_DNA"/>
</dbReference>
<organism evidence="1 2">
    <name type="scientific">Camellia sinensis</name>
    <name type="common">Tea plant</name>
    <name type="synonym">Thea sinensis</name>
    <dbReference type="NCBI Taxonomy" id="4442"/>
    <lineage>
        <taxon>Eukaryota</taxon>
        <taxon>Viridiplantae</taxon>
        <taxon>Streptophyta</taxon>
        <taxon>Embryophyta</taxon>
        <taxon>Tracheophyta</taxon>
        <taxon>Spermatophyta</taxon>
        <taxon>Magnoliopsida</taxon>
        <taxon>eudicotyledons</taxon>
        <taxon>Gunneridae</taxon>
        <taxon>Pentapetalae</taxon>
        <taxon>asterids</taxon>
        <taxon>Ericales</taxon>
        <taxon>Theaceae</taxon>
        <taxon>Camellia</taxon>
    </lineage>
</organism>
<sequence length="97" mass="11484">MTEPPCIHHPSLRSTFFPASRFHQICCQRLDHSLFRRQLSSCPAQELHWRTKILLPCSSRLIQVYNRIRINSRQGSGKGVKTLHYMALEIRIFYLFI</sequence>
<dbReference type="Proteomes" id="UP000593564">
    <property type="component" value="Unassembled WGS sequence"/>
</dbReference>
<accession>A0A7J7H771</accession>
<evidence type="ECO:0000313" key="1">
    <source>
        <dbReference type="EMBL" id="KAF5947578.1"/>
    </source>
</evidence>
<proteinExistence type="predicted"/>
<protein>
    <submittedName>
        <fullName evidence="1">Uncharacterized protein</fullName>
    </submittedName>
</protein>
<gene>
    <name evidence="1" type="ORF">HYC85_013535</name>
</gene>
<dbReference type="AlphaFoldDB" id="A0A7J7H771"/>
<comment type="caution">
    <text evidence="1">The sequence shown here is derived from an EMBL/GenBank/DDBJ whole genome shotgun (WGS) entry which is preliminary data.</text>
</comment>
<keyword evidence="2" id="KW-1185">Reference proteome</keyword>
<reference evidence="1 2" key="2">
    <citation type="submission" date="2020-07" db="EMBL/GenBank/DDBJ databases">
        <title>Genome assembly of wild tea tree DASZ reveals pedigree and selection history of tea varieties.</title>
        <authorList>
            <person name="Zhang W."/>
        </authorList>
    </citation>
    <scope>NUCLEOTIDE SEQUENCE [LARGE SCALE GENOMIC DNA]</scope>
    <source>
        <strain evidence="2">cv. G240</strain>
        <tissue evidence="1">Leaf</tissue>
    </source>
</reference>
<evidence type="ECO:0000313" key="2">
    <source>
        <dbReference type="Proteomes" id="UP000593564"/>
    </source>
</evidence>
<reference evidence="2" key="1">
    <citation type="journal article" date="2020" name="Nat. Commun.">
        <title>Genome assembly of wild tea tree DASZ reveals pedigree and selection history of tea varieties.</title>
        <authorList>
            <person name="Zhang W."/>
            <person name="Zhang Y."/>
            <person name="Qiu H."/>
            <person name="Guo Y."/>
            <person name="Wan H."/>
            <person name="Zhang X."/>
            <person name="Scossa F."/>
            <person name="Alseekh S."/>
            <person name="Zhang Q."/>
            <person name="Wang P."/>
            <person name="Xu L."/>
            <person name="Schmidt M.H."/>
            <person name="Jia X."/>
            <person name="Li D."/>
            <person name="Zhu A."/>
            <person name="Guo F."/>
            <person name="Chen W."/>
            <person name="Ni D."/>
            <person name="Usadel B."/>
            <person name="Fernie A.R."/>
            <person name="Wen W."/>
        </authorList>
    </citation>
    <scope>NUCLEOTIDE SEQUENCE [LARGE SCALE GENOMIC DNA]</scope>
    <source>
        <strain evidence="2">cv. G240</strain>
    </source>
</reference>
<name>A0A7J7H771_CAMSI</name>